<evidence type="ECO:0000313" key="3">
    <source>
        <dbReference type="Proteomes" id="UP000004968"/>
    </source>
</evidence>
<protein>
    <submittedName>
        <fullName evidence="2">Uncharacterized protein</fullName>
    </submittedName>
</protein>
<sequence length="64" mass="7288">MCIGHKKNINIIKIKKPFKNRLLLYIIREINKIGLLGPVTRIGNTDKGNSGNRLSEQEEINDDV</sequence>
<reference evidence="2 3" key="1">
    <citation type="submission" date="2010-01" db="EMBL/GenBank/DDBJ databases">
        <authorList>
            <person name="Weinstock G."/>
            <person name="Sodergren E."/>
            <person name="Clifton S."/>
            <person name="Fulton L."/>
            <person name="Fulton B."/>
            <person name="Courtney L."/>
            <person name="Fronick C."/>
            <person name="Harrison M."/>
            <person name="Strong C."/>
            <person name="Farmer C."/>
            <person name="Delahaunty K."/>
            <person name="Markovic C."/>
            <person name="Hall O."/>
            <person name="Minx P."/>
            <person name="Tomlinson C."/>
            <person name="Mitreva M."/>
            <person name="Nelson J."/>
            <person name="Hou S."/>
            <person name="Wollam A."/>
            <person name="Pepin K.H."/>
            <person name="Johnson M."/>
            <person name="Bhonagiri V."/>
            <person name="Nash W.E."/>
            <person name="Warren W."/>
            <person name="Chinwalla A."/>
            <person name="Mardis E.R."/>
            <person name="Wilson R.K."/>
        </authorList>
    </citation>
    <scope>NUCLEOTIDE SEQUENCE [LARGE SCALE GENOMIC DNA]</scope>
    <source>
        <strain evidence="2 3">DSM 13479</strain>
    </source>
</reference>
<feature type="region of interest" description="Disordered" evidence="1">
    <location>
        <begin position="43"/>
        <end position="64"/>
    </location>
</feature>
<name>D3AE31_9FIRM</name>
<dbReference type="AlphaFoldDB" id="D3AE31"/>
<feature type="compositionally biased region" description="Polar residues" evidence="1">
    <location>
        <begin position="43"/>
        <end position="54"/>
    </location>
</feature>
<gene>
    <name evidence="2" type="ORF">CLOSTHATH_01860</name>
</gene>
<evidence type="ECO:0000313" key="2">
    <source>
        <dbReference type="EMBL" id="EFC99910.1"/>
    </source>
</evidence>
<dbReference type="EMBL" id="ACIO01000141">
    <property type="protein sequence ID" value="EFC99910.1"/>
    <property type="molecule type" value="Genomic_DNA"/>
</dbReference>
<proteinExistence type="predicted"/>
<accession>D3AE31</accession>
<dbReference type="Proteomes" id="UP000004968">
    <property type="component" value="Unassembled WGS sequence"/>
</dbReference>
<organism evidence="2 3">
    <name type="scientific">Hungatella hathewayi DSM 13479</name>
    <dbReference type="NCBI Taxonomy" id="566550"/>
    <lineage>
        <taxon>Bacteria</taxon>
        <taxon>Bacillati</taxon>
        <taxon>Bacillota</taxon>
        <taxon>Clostridia</taxon>
        <taxon>Lachnospirales</taxon>
        <taxon>Lachnospiraceae</taxon>
        <taxon>Hungatella</taxon>
    </lineage>
</organism>
<evidence type="ECO:0000256" key="1">
    <source>
        <dbReference type="SAM" id="MobiDB-lite"/>
    </source>
</evidence>
<dbReference type="HOGENOM" id="CLU_2861670_0_0_9"/>
<comment type="caution">
    <text evidence="2">The sequence shown here is derived from an EMBL/GenBank/DDBJ whole genome shotgun (WGS) entry which is preliminary data.</text>
</comment>